<evidence type="ECO:0000256" key="6">
    <source>
        <dbReference type="ARBA" id="ARBA00022670"/>
    </source>
</evidence>
<dbReference type="CDD" id="cd05474">
    <property type="entry name" value="SAP_like"/>
    <property type="match status" value="1"/>
</dbReference>
<dbReference type="Proteomes" id="UP000002258">
    <property type="component" value="Chromosome 7"/>
</dbReference>
<gene>
    <name evidence="15" type="ORF">PICST_63754</name>
</gene>
<dbReference type="GO" id="GO:0005576">
    <property type="term" value="C:extracellular region"/>
    <property type="evidence" value="ECO:0007669"/>
    <property type="project" value="UniProtKB-SubCell"/>
</dbReference>
<dbReference type="InterPro" id="IPR001461">
    <property type="entry name" value="Aspartic_peptidase_A1"/>
</dbReference>
<dbReference type="Pfam" id="PF00026">
    <property type="entry name" value="Asp"/>
    <property type="match status" value="1"/>
</dbReference>
<dbReference type="InterPro" id="IPR021109">
    <property type="entry name" value="Peptidase_aspartic_dom_sf"/>
</dbReference>
<dbReference type="EMBL" id="CP000501">
    <property type="protein sequence ID" value="ABN68158.2"/>
    <property type="molecule type" value="Genomic_DNA"/>
</dbReference>
<comment type="catalytic activity">
    <reaction evidence="1">
        <text>Preferential cleavage at the carboxyl of hydrophobic amino acids, but fails to cleave 15-Leu-|-Tyr-16, 16-Tyr-|-Leu-17 and 24-Phe-|-Phe-25 of insulin B chain. Activates trypsinogen, and degrades keratin.</text>
        <dbReference type="EC" id="3.4.23.24"/>
    </reaction>
</comment>
<dbReference type="PRINTS" id="PR00792">
    <property type="entry name" value="PEPSIN"/>
</dbReference>
<evidence type="ECO:0000256" key="9">
    <source>
        <dbReference type="ARBA" id="ARBA00022801"/>
    </source>
</evidence>
<evidence type="ECO:0000313" key="15">
    <source>
        <dbReference type="EMBL" id="ABN68158.2"/>
    </source>
</evidence>
<dbReference type="AlphaFoldDB" id="A3LZH2"/>
<keyword evidence="5" id="KW-0964">Secreted</keyword>
<sequence>MVSVLSFTRQVFLTLALSLLVNDSVALDKRSPGFLKLDFTVARGQGKESLNLTSTNKPYFVYHEKSKRATGEPEVTLINEKTFYATDLEIGSNKQAVTTLIDTGSSDLWVVDKSAKCQVTETGQSSTYCYEYGVYDHTKSSSYHSLGSKFSIEYVDGTSSTGTWVKDDVYFAGTTTGVTQLQFGDVTTTSSGFGVLGIGYEANESTNTEYPNLPVLLKTQGVIAKTAYSLYLAQEDATSGSVIFGGIDQAKYSGSLITLPVTSSRELAIHLGSVAINGKTISANLNPVLDSGTTLTYLPTKIVASIASALSGTADSSVGYIINCNQPSNKYLTFNFDSGATINVPLSELAIDLYLTNGQKYQYCALGVFATSSTPILGDNFLRSAYVAYDLDDNTISLAQVKYTTAENIVPF</sequence>
<reference evidence="15 16" key="1">
    <citation type="journal article" date="2007" name="Nat. Biotechnol.">
        <title>Genome sequence of the lignocellulose-bioconverting and xylose-fermenting yeast Pichia stipitis.</title>
        <authorList>
            <person name="Jeffries T.W."/>
            <person name="Grigoriev I.V."/>
            <person name="Grimwood J."/>
            <person name="Laplaza J.M."/>
            <person name="Aerts A."/>
            <person name="Salamov A."/>
            <person name="Schmutz J."/>
            <person name="Lindquist E."/>
            <person name="Dehal P."/>
            <person name="Shapiro H."/>
            <person name="Jin Y.S."/>
            <person name="Passoth V."/>
            <person name="Richardson P.M."/>
        </authorList>
    </citation>
    <scope>NUCLEOTIDE SEQUENCE [LARGE SCALE GENOMIC DNA]</scope>
    <source>
        <strain evidence="16">ATCC 58785 / CBS 6054 / NBRC 10063 / NRRL Y-11545</strain>
    </source>
</reference>
<feature type="signal peptide" evidence="13">
    <location>
        <begin position="1"/>
        <end position="26"/>
    </location>
</feature>
<dbReference type="GO" id="GO:0004190">
    <property type="term" value="F:aspartic-type endopeptidase activity"/>
    <property type="evidence" value="ECO:0007669"/>
    <property type="project" value="UniProtKB-KW"/>
</dbReference>
<accession>A3LZH2</accession>
<dbReference type="InterPro" id="IPR033876">
    <property type="entry name" value="SAP-like"/>
</dbReference>
<evidence type="ECO:0000256" key="11">
    <source>
        <dbReference type="ARBA" id="ARBA00023157"/>
    </source>
</evidence>
<feature type="domain" description="Peptidase A1" evidence="14">
    <location>
        <begin position="84"/>
        <end position="399"/>
    </location>
</feature>
<dbReference type="FunFam" id="2.40.70.10:FF:000011">
    <property type="entry name" value="Aspartic protease"/>
    <property type="match status" value="1"/>
</dbReference>
<evidence type="ECO:0000256" key="5">
    <source>
        <dbReference type="ARBA" id="ARBA00022525"/>
    </source>
</evidence>
<evidence type="ECO:0000256" key="10">
    <source>
        <dbReference type="ARBA" id="ARBA00023145"/>
    </source>
</evidence>
<dbReference type="InterPro" id="IPR033121">
    <property type="entry name" value="PEPTIDASE_A1"/>
</dbReference>
<dbReference type="RefSeq" id="XP_001386187.2">
    <property type="nucleotide sequence ID" value="XM_001386150.1"/>
</dbReference>
<feature type="chain" id="PRO_5002655743" description="candidapepsin" evidence="13">
    <location>
        <begin position="27"/>
        <end position="412"/>
    </location>
</feature>
<evidence type="ECO:0000256" key="4">
    <source>
        <dbReference type="ARBA" id="ARBA00013207"/>
    </source>
</evidence>
<dbReference type="PROSITE" id="PS51767">
    <property type="entry name" value="PEPTIDASE_A1"/>
    <property type="match status" value="1"/>
</dbReference>
<dbReference type="HOGENOM" id="CLU_013253_9_1_1"/>
<dbReference type="PANTHER" id="PTHR47966:SF65">
    <property type="entry name" value="ASPARTIC-TYPE ENDOPEPTIDASE"/>
    <property type="match status" value="1"/>
</dbReference>
<dbReference type="KEGG" id="pic:PICST_63754"/>
<evidence type="ECO:0000313" key="16">
    <source>
        <dbReference type="Proteomes" id="UP000002258"/>
    </source>
</evidence>
<evidence type="ECO:0000256" key="3">
    <source>
        <dbReference type="ARBA" id="ARBA00007447"/>
    </source>
</evidence>
<organism evidence="15 16">
    <name type="scientific">Scheffersomyces stipitis (strain ATCC 58785 / CBS 6054 / NBRC 10063 / NRRL Y-11545)</name>
    <name type="common">Yeast</name>
    <name type="synonym">Pichia stipitis</name>
    <dbReference type="NCBI Taxonomy" id="322104"/>
    <lineage>
        <taxon>Eukaryota</taxon>
        <taxon>Fungi</taxon>
        <taxon>Dikarya</taxon>
        <taxon>Ascomycota</taxon>
        <taxon>Saccharomycotina</taxon>
        <taxon>Pichiomycetes</taxon>
        <taxon>Debaryomycetaceae</taxon>
        <taxon>Scheffersomyces</taxon>
    </lineage>
</organism>
<feature type="active site" evidence="12">
    <location>
        <position position="290"/>
    </location>
</feature>
<dbReference type="InParanoid" id="A3LZH2"/>
<dbReference type="EC" id="3.4.23.24" evidence="4"/>
<protein>
    <recommendedName>
        <fullName evidence="4">candidapepsin</fullName>
        <ecNumber evidence="4">3.4.23.24</ecNumber>
    </recommendedName>
</protein>
<dbReference type="PANTHER" id="PTHR47966">
    <property type="entry name" value="BETA-SITE APP-CLEAVING ENZYME, ISOFORM A-RELATED"/>
    <property type="match status" value="1"/>
</dbReference>
<evidence type="ECO:0000256" key="12">
    <source>
        <dbReference type="PIRSR" id="PIRSR601461-1"/>
    </source>
</evidence>
<evidence type="ECO:0000256" key="8">
    <source>
        <dbReference type="ARBA" id="ARBA00022750"/>
    </source>
</evidence>
<feature type="active site" evidence="12">
    <location>
        <position position="102"/>
    </location>
</feature>
<keyword evidence="11" id="KW-1015">Disulfide bond</keyword>
<dbReference type="SUPFAM" id="SSF50630">
    <property type="entry name" value="Acid proteases"/>
    <property type="match status" value="1"/>
</dbReference>
<dbReference type="GeneID" id="4840549"/>
<keyword evidence="16" id="KW-1185">Reference proteome</keyword>
<dbReference type="FunFam" id="2.40.70.10:FF:000023">
    <property type="entry name" value="Aspartic protease"/>
    <property type="match status" value="1"/>
</dbReference>
<keyword evidence="8" id="KW-0064">Aspartyl protease</keyword>
<evidence type="ECO:0000259" key="14">
    <source>
        <dbReference type="PROSITE" id="PS51767"/>
    </source>
</evidence>
<name>A3LZH2_PICST</name>
<keyword evidence="10" id="KW-0865">Zymogen</keyword>
<proteinExistence type="inferred from homology"/>
<evidence type="ECO:0000256" key="2">
    <source>
        <dbReference type="ARBA" id="ARBA00004613"/>
    </source>
</evidence>
<dbReference type="OMA" id="SHQGNGC"/>
<dbReference type="Gene3D" id="2.40.70.10">
    <property type="entry name" value="Acid Proteases"/>
    <property type="match status" value="2"/>
</dbReference>
<dbReference type="GO" id="GO:0006508">
    <property type="term" value="P:proteolysis"/>
    <property type="evidence" value="ECO:0007669"/>
    <property type="project" value="UniProtKB-KW"/>
</dbReference>
<comment type="similarity">
    <text evidence="3">Belongs to the peptidase A1 family.</text>
</comment>
<dbReference type="OrthoDB" id="771136at2759"/>
<comment type="subcellular location">
    <subcellularLocation>
        <location evidence="2">Secreted</location>
    </subcellularLocation>
</comment>
<evidence type="ECO:0000256" key="13">
    <source>
        <dbReference type="SAM" id="SignalP"/>
    </source>
</evidence>
<evidence type="ECO:0000256" key="1">
    <source>
        <dbReference type="ARBA" id="ARBA00001675"/>
    </source>
</evidence>
<keyword evidence="7 13" id="KW-0732">Signal</keyword>
<keyword evidence="6" id="KW-0645">Protease</keyword>
<evidence type="ECO:0000256" key="7">
    <source>
        <dbReference type="ARBA" id="ARBA00022729"/>
    </source>
</evidence>
<keyword evidence="9" id="KW-0378">Hydrolase</keyword>
<dbReference type="eggNOG" id="KOG1339">
    <property type="taxonomic scope" value="Eukaryota"/>
</dbReference>